<evidence type="ECO:0000256" key="1">
    <source>
        <dbReference type="ARBA" id="ARBA00005059"/>
    </source>
</evidence>
<dbReference type="SUPFAM" id="SSF51735">
    <property type="entry name" value="NAD(P)-binding Rossmann-fold domains"/>
    <property type="match status" value="1"/>
</dbReference>
<dbReference type="InterPro" id="IPR036291">
    <property type="entry name" value="NAD(P)-bd_dom_sf"/>
</dbReference>
<dbReference type="PIRSF" id="PIRSF000445">
    <property type="entry name" value="4pyrrol_synth_GluRdtase"/>
    <property type="match status" value="1"/>
</dbReference>
<comment type="similarity">
    <text evidence="2 8 9">Belongs to the glutamyl-tRNA reductase family.</text>
</comment>
<comment type="function">
    <text evidence="8">Catalyzes the NADPH-dependent reduction of glutamyl-tRNA(Glu) to glutamate 1-semialdehyde (GSA).</text>
</comment>
<dbReference type="InterPro" id="IPR000343">
    <property type="entry name" value="4pyrrol_synth_GluRdtase"/>
</dbReference>
<dbReference type="Pfam" id="PF05201">
    <property type="entry name" value="GlutR_N"/>
    <property type="match status" value="1"/>
</dbReference>
<dbReference type="InterPro" id="IPR015896">
    <property type="entry name" value="4pyrrol_synth_GluRdtase_dimer"/>
</dbReference>
<feature type="active site" description="Nucleophile" evidence="8">
    <location>
        <position position="47"/>
    </location>
</feature>
<dbReference type="Gene3D" id="3.40.50.720">
    <property type="entry name" value="NAD(P)-binding Rossmann-like Domain"/>
    <property type="match status" value="1"/>
</dbReference>
<dbReference type="PANTHER" id="PTHR43013:SF1">
    <property type="entry name" value="GLUTAMYL-TRNA REDUCTASE"/>
    <property type="match status" value="1"/>
</dbReference>
<keyword evidence="6 8" id="KW-0627">Porphyrin biosynthesis</keyword>
<feature type="site" description="Important for activity" evidence="8">
    <location>
        <position position="96"/>
    </location>
</feature>
<dbReference type="EMBL" id="JBHSUA010000009">
    <property type="protein sequence ID" value="MFC6396403.1"/>
    <property type="molecule type" value="Genomic_DNA"/>
</dbReference>
<reference evidence="14" key="1">
    <citation type="journal article" date="2019" name="Int. J. Syst. Evol. Microbiol.">
        <title>The Global Catalogue of Microorganisms (GCM) 10K type strain sequencing project: providing services to taxonomists for standard genome sequencing and annotation.</title>
        <authorList>
            <consortium name="The Broad Institute Genomics Platform"/>
            <consortium name="The Broad Institute Genome Sequencing Center for Infectious Disease"/>
            <person name="Wu L."/>
            <person name="Ma J."/>
        </authorList>
    </citation>
    <scope>NUCLEOTIDE SEQUENCE [LARGE SCALE GENOMIC DNA]</scope>
    <source>
        <strain evidence="14">CGMCC 1.15277</strain>
    </source>
</reference>
<feature type="domain" description="Tetrapyrrole biosynthesis glutamyl-tRNA reductase dimerisation" evidence="10">
    <location>
        <begin position="307"/>
        <end position="405"/>
    </location>
</feature>
<feature type="domain" description="Glutamyl-tRNA reductase N-terminal" evidence="12">
    <location>
        <begin position="3"/>
        <end position="153"/>
    </location>
</feature>
<keyword evidence="14" id="KW-1185">Reference proteome</keyword>
<feature type="binding site" evidence="8">
    <location>
        <begin position="111"/>
        <end position="113"/>
    </location>
    <ligand>
        <name>substrate</name>
    </ligand>
</feature>
<dbReference type="InterPro" id="IPR036343">
    <property type="entry name" value="GluRdtase_N_sf"/>
</dbReference>
<gene>
    <name evidence="8 13" type="primary">hemA</name>
    <name evidence="13" type="ORF">ACFP57_05295</name>
</gene>
<dbReference type="PANTHER" id="PTHR43013">
    <property type="entry name" value="GLUTAMYL-TRNA REDUCTASE"/>
    <property type="match status" value="1"/>
</dbReference>
<dbReference type="CDD" id="cd05213">
    <property type="entry name" value="NAD_bind_Glutamyl_tRNA_reduct"/>
    <property type="match status" value="1"/>
</dbReference>
<comment type="subunit">
    <text evidence="8">Homodimer.</text>
</comment>
<dbReference type="EC" id="1.2.1.70" evidence="3 8"/>
<dbReference type="GO" id="GO:0008883">
    <property type="term" value="F:glutamyl-tRNA reductase activity"/>
    <property type="evidence" value="ECO:0007669"/>
    <property type="project" value="UniProtKB-EC"/>
</dbReference>
<evidence type="ECO:0000256" key="8">
    <source>
        <dbReference type="HAMAP-Rule" id="MF_00087"/>
    </source>
</evidence>
<accession>A0ABW1X022</accession>
<dbReference type="NCBIfam" id="TIGR01035">
    <property type="entry name" value="hemA"/>
    <property type="match status" value="1"/>
</dbReference>
<comment type="caution">
    <text evidence="13">The sequence shown here is derived from an EMBL/GenBank/DDBJ whole genome shotgun (WGS) entry which is preliminary data.</text>
</comment>
<dbReference type="SUPFAM" id="SSF69742">
    <property type="entry name" value="Glutamyl tRNA-reductase catalytic, N-terminal domain"/>
    <property type="match status" value="1"/>
</dbReference>
<comment type="miscellaneous">
    <text evidence="8">During catalysis, the active site Cys acts as a nucleophile attacking the alpha-carbonyl group of tRNA-bound glutamate with the formation of a thioester intermediate between enzyme and glutamate, and the concomitant release of tRNA(Glu). The thioester intermediate is finally reduced by direct hydride transfer from NADPH, to form the product GSA.</text>
</comment>
<feature type="binding site" evidence="8">
    <location>
        <position position="106"/>
    </location>
    <ligand>
        <name>substrate</name>
    </ligand>
</feature>
<keyword evidence="4 8" id="KW-0521">NADP</keyword>
<evidence type="ECO:0000259" key="11">
    <source>
        <dbReference type="Pfam" id="PF01488"/>
    </source>
</evidence>
<dbReference type="InterPro" id="IPR015895">
    <property type="entry name" value="4pyrrol_synth_GluRdtase_N"/>
</dbReference>
<evidence type="ECO:0000313" key="13">
    <source>
        <dbReference type="EMBL" id="MFC6396403.1"/>
    </source>
</evidence>
<evidence type="ECO:0000259" key="12">
    <source>
        <dbReference type="Pfam" id="PF05201"/>
    </source>
</evidence>
<evidence type="ECO:0000259" key="10">
    <source>
        <dbReference type="Pfam" id="PF00745"/>
    </source>
</evidence>
<evidence type="ECO:0000256" key="6">
    <source>
        <dbReference type="ARBA" id="ARBA00023244"/>
    </source>
</evidence>
<dbReference type="Proteomes" id="UP001596266">
    <property type="component" value="Unassembled WGS sequence"/>
</dbReference>
<evidence type="ECO:0000256" key="3">
    <source>
        <dbReference type="ARBA" id="ARBA00012970"/>
    </source>
</evidence>
<feature type="binding site" evidence="8">
    <location>
        <position position="117"/>
    </location>
    <ligand>
        <name>substrate</name>
    </ligand>
</feature>
<feature type="domain" description="Quinate/shikimate 5-dehydrogenase/glutamyl-tRNA reductase" evidence="11">
    <location>
        <begin position="172"/>
        <end position="294"/>
    </location>
</feature>
<protein>
    <recommendedName>
        <fullName evidence="3 8">Glutamyl-tRNA reductase</fullName>
        <shortName evidence="8">GluTR</shortName>
        <ecNumber evidence="3 8">1.2.1.70</ecNumber>
    </recommendedName>
</protein>
<dbReference type="Pfam" id="PF00745">
    <property type="entry name" value="GlutR_dimer"/>
    <property type="match status" value="1"/>
</dbReference>
<feature type="binding site" evidence="8">
    <location>
        <begin position="46"/>
        <end position="49"/>
    </location>
    <ligand>
        <name>substrate</name>
    </ligand>
</feature>
<dbReference type="InterPro" id="IPR006151">
    <property type="entry name" value="Shikm_DH/Glu-tRNA_Rdtase"/>
</dbReference>
<sequence length="440" mass="46484">MAVSINHRTAGIDVLARASMDREGSTLLARQLVDQPHVGEALVLSTCNRTEVYVETTRFHAGLESLVEPLATRVGVARSELPDLCSVFFDEAAIAHCFSLVAGLDSLVVGENQILGQVREALSQAQAQQTSGPAINHLFQNALRVGKRVQSETSIGSAGRSVLSAAVEQMAKRGISVEGSHCLVVGAGQMAGLAARSLAQRAARVDCANRTFAKAERLAAEVGGSAVSLDQLPVVAGQYDIVVTCTGAAGGLLSAERLGDRPAPRAILDLALPPDVNPDVVTRDVELINLAALAEAGDDDLGDQAVARSLVDGEVSNFLAKQRAEAVTPTVVALRKMAQQVVADELARIDRRLPGADDQTRAEVAHALHRVAEKLIHQPTVRVREFAAEDSPVDYTAALRSLFSLDPMRVASADPAQCPVLEAPCPQTPEQAAADYQEAR</sequence>
<proteinExistence type="inferred from homology"/>
<evidence type="ECO:0000256" key="4">
    <source>
        <dbReference type="ARBA" id="ARBA00022857"/>
    </source>
</evidence>
<evidence type="ECO:0000313" key="14">
    <source>
        <dbReference type="Proteomes" id="UP001596266"/>
    </source>
</evidence>
<name>A0ABW1X022_9ACTN</name>
<evidence type="ECO:0000256" key="9">
    <source>
        <dbReference type="RuleBase" id="RU000584"/>
    </source>
</evidence>
<dbReference type="InterPro" id="IPR036453">
    <property type="entry name" value="GluRdtase_dimer_dom_sf"/>
</dbReference>
<comment type="domain">
    <text evidence="8">Possesses an unusual extended V-shaped dimeric structure with each monomer consisting of three distinct domains arranged along a curved 'spinal' alpha-helix. The N-terminal catalytic domain specifically recognizes the glutamate moiety of the substrate. The second domain is the NADPH-binding domain, and the third C-terminal domain is responsible for dimerization.</text>
</comment>
<evidence type="ECO:0000256" key="7">
    <source>
        <dbReference type="ARBA" id="ARBA00047464"/>
    </source>
</evidence>
<evidence type="ECO:0000256" key="2">
    <source>
        <dbReference type="ARBA" id="ARBA00005916"/>
    </source>
</evidence>
<comment type="catalytic activity">
    <reaction evidence="7 8 9">
        <text>(S)-4-amino-5-oxopentanoate + tRNA(Glu) + NADP(+) = L-glutamyl-tRNA(Glu) + NADPH + H(+)</text>
        <dbReference type="Rhea" id="RHEA:12344"/>
        <dbReference type="Rhea" id="RHEA-COMP:9663"/>
        <dbReference type="Rhea" id="RHEA-COMP:9680"/>
        <dbReference type="ChEBI" id="CHEBI:15378"/>
        <dbReference type="ChEBI" id="CHEBI:57501"/>
        <dbReference type="ChEBI" id="CHEBI:57783"/>
        <dbReference type="ChEBI" id="CHEBI:58349"/>
        <dbReference type="ChEBI" id="CHEBI:78442"/>
        <dbReference type="ChEBI" id="CHEBI:78520"/>
        <dbReference type="EC" id="1.2.1.70"/>
    </reaction>
</comment>
<dbReference type="HAMAP" id="MF_00087">
    <property type="entry name" value="Glu_tRNA_reductase"/>
    <property type="match status" value="1"/>
</dbReference>
<comment type="pathway">
    <text evidence="1 8 9">Porphyrin-containing compound metabolism; protoporphyrin-IX biosynthesis; 5-aminolevulinate from L-glutamyl-tRNA(Glu): step 1/2.</text>
</comment>
<dbReference type="Pfam" id="PF01488">
    <property type="entry name" value="Shikimate_DH"/>
    <property type="match status" value="1"/>
</dbReference>
<keyword evidence="5 8" id="KW-0560">Oxidoreductase</keyword>
<evidence type="ECO:0000256" key="5">
    <source>
        <dbReference type="ARBA" id="ARBA00023002"/>
    </source>
</evidence>
<feature type="binding site" evidence="8">
    <location>
        <begin position="186"/>
        <end position="191"/>
    </location>
    <ligand>
        <name>NADP(+)</name>
        <dbReference type="ChEBI" id="CHEBI:58349"/>
    </ligand>
</feature>
<dbReference type="SUPFAM" id="SSF69075">
    <property type="entry name" value="Glutamyl tRNA-reductase dimerization domain"/>
    <property type="match status" value="1"/>
</dbReference>
<dbReference type="Gene3D" id="3.30.460.30">
    <property type="entry name" value="Glutamyl-tRNA reductase, N-terminal domain"/>
    <property type="match status" value="1"/>
</dbReference>
<organism evidence="13 14">
    <name type="scientific">Luteococcus sanguinis</name>
    <dbReference type="NCBI Taxonomy" id="174038"/>
    <lineage>
        <taxon>Bacteria</taxon>
        <taxon>Bacillati</taxon>
        <taxon>Actinomycetota</taxon>
        <taxon>Actinomycetes</taxon>
        <taxon>Propionibacteriales</taxon>
        <taxon>Propionibacteriaceae</taxon>
        <taxon>Luteococcus</taxon>
    </lineage>
</organism>